<feature type="region of interest" description="Disordered" evidence="1">
    <location>
        <begin position="354"/>
        <end position="488"/>
    </location>
</feature>
<accession>A0AAV8WH78</accession>
<evidence type="ECO:0000256" key="1">
    <source>
        <dbReference type="SAM" id="MobiDB-lite"/>
    </source>
</evidence>
<protein>
    <submittedName>
        <fullName evidence="2">Uncharacterized protein</fullName>
    </submittedName>
</protein>
<feature type="compositionally biased region" description="Acidic residues" evidence="1">
    <location>
        <begin position="372"/>
        <end position="382"/>
    </location>
</feature>
<dbReference type="Proteomes" id="UP001159042">
    <property type="component" value="Unassembled WGS sequence"/>
</dbReference>
<organism evidence="2 3">
    <name type="scientific">Exocentrus adspersus</name>
    <dbReference type="NCBI Taxonomy" id="1586481"/>
    <lineage>
        <taxon>Eukaryota</taxon>
        <taxon>Metazoa</taxon>
        <taxon>Ecdysozoa</taxon>
        <taxon>Arthropoda</taxon>
        <taxon>Hexapoda</taxon>
        <taxon>Insecta</taxon>
        <taxon>Pterygota</taxon>
        <taxon>Neoptera</taxon>
        <taxon>Endopterygota</taxon>
        <taxon>Coleoptera</taxon>
        <taxon>Polyphaga</taxon>
        <taxon>Cucujiformia</taxon>
        <taxon>Chrysomeloidea</taxon>
        <taxon>Cerambycidae</taxon>
        <taxon>Lamiinae</taxon>
        <taxon>Acanthocinini</taxon>
        <taxon>Exocentrus</taxon>
    </lineage>
</organism>
<sequence>MFLNGVLFTNKAFAKNMESQVEDNIDMSDIKKFLQDADSYEPNMTDADMLQLYRALKDSEKTASEEYQTRKLNESQEELTTLLEEDGEDPETPSLQSNLEHNNNDNFIENHLENAEASILEDIVTDSPKDATKAVFGFNDMLPDSASIPYDHITHELKFVPVHGTSEFLNADTKLKAKMLYAYHTKISKMKTELARMSYYPAPVPKPICITETILDAIDADHSDQPETYICRSGRQTKRKLYNYDNDEEDLDAVLSNKKVKNTDEQEWFSKSTHSKSSARSSKKQDTNKSQNEKSDPESVDTNKEKKTYTKKETKTSSLKKIPNTEIMKRSKLFSDSPKRRCEVLFDKIKEAEEKKAKEEKAMESFNNTLETIDEEIDDDDTTTSKEEEIISVDDHDDFVVRRVPPPLPSRRGAGRKRNTTEGLAPLNVKVNAAKQKDTKTDQNGLSQDREEDLGKFLTRRRPIRRVPTSNASSPLPSTSRPSKAATSDSVTCPICGGWFREDRIEEHAATCGDEPSTVTRSSTKMSRLSCHLCDKVLDFNIDYEEHVKECSTTKN</sequence>
<reference evidence="2 3" key="1">
    <citation type="journal article" date="2023" name="Insect Mol. Biol.">
        <title>Genome sequencing provides insights into the evolution of gene families encoding plant cell wall-degrading enzymes in longhorned beetles.</title>
        <authorList>
            <person name="Shin N.R."/>
            <person name="Okamura Y."/>
            <person name="Kirsch R."/>
            <person name="Pauchet Y."/>
        </authorList>
    </citation>
    <scope>NUCLEOTIDE SEQUENCE [LARGE SCALE GENOMIC DNA]</scope>
    <source>
        <strain evidence="2">EAD_L_NR</strain>
    </source>
</reference>
<proteinExistence type="predicted"/>
<feature type="compositionally biased region" description="Polar residues" evidence="1">
    <location>
        <begin position="468"/>
        <end position="488"/>
    </location>
</feature>
<keyword evidence="3" id="KW-1185">Reference proteome</keyword>
<feature type="compositionally biased region" description="Basic and acidic residues" evidence="1">
    <location>
        <begin position="354"/>
        <end position="363"/>
    </location>
</feature>
<evidence type="ECO:0000313" key="2">
    <source>
        <dbReference type="EMBL" id="KAJ8925783.1"/>
    </source>
</evidence>
<gene>
    <name evidence="2" type="ORF">NQ315_009633</name>
</gene>
<name>A0AAV8WH78_9CUCU</name>
<feature type="compositionally biased region" description="Low complexity" evidence="1">
    <location>
        <begin position="270"/>
        <end position="280"/>
    </location>
</feature>
<feature type="compositionally biased region" description="Basic and acidic residues" evidence="1">
    <location>
        <begin position="283"/>
        <end position="315"/>
    </location>
</feature>
<dbReference type="AlphaFoldDB" id="A0AAV8WH78"/>
<comment type="caution">
    <text evidence="2">The sequence shown here is derived from an EMBL/GenBank/DDBJ whole genome shotgun (WGS) entry which is preliminary data.</text>
</comment>
<feature type="region of interest" description="Disordered" evidence="1">
    <location>
        <begin position="263"/>
        <end position="323"/>
    </location>
</feature>
<dbReference type="EMBL" id="JANEYG010000001">
    <property type="protein sequence ID" value="KAJ8925783.1"/>
    <property type="molecule type" value="Genomic_DNA"/>
</dbReference>
<evidence type="ECO:0000313" key="3">
    <source>
        <dbReference type="Proteomes" id="UP001159042"/>
    </source>
</evidence>